<evidence type="ECO:0000313" key="4">
    <source>
        <dbReference type="Proteomes" id="UP000886602"/>
    </source>
</evidence>
<evidence type="ECO:0000313" key="3">
    <source>
        <dbReference type="EMBL" id="MBK7424828.1"/>
    </source>
</evidence>
<sequence>MPAHEYYPECRHRPKIFCLARRTHIISRDSTAIEARESIAKKDKAEVVPAKPKGKPGRKKKGEVRPAPEPSPLERQRGQTLEQMLFELDTACATGTKKNAQGYKISWKGYKLHLDTACCGVPISAVLTGANVHDSRVALPLTRISAQRVDVCYELMDAAYCSTVIREDIQAAGRVPLIDHNPRKGEKKEFAPHEAQRYKIRSGAERCNARLKDESGSSCSGAWTRQGDVPLDAGSGGTVRRSTHEVAAVTRKRNASAKTSFKTSSQLVARVVHGQKRGN</sequence>
<organism evidence="3 4">
    <name type="scientific">Candidatus Propionivibrio dominans</name>
    <dbReference type="NCBI Taxonomy" id="2954373"/>
    <lineage>
        <taxon>Bacteria</taxon>
        <taxon>Pseudomonadati</taxon>
        <taxon>Pseudomonadota</taxon>
        <taxon>Betaproteobacteria</taxon>
        <taxon>Rhodocyclales</taxon>
        <taxon>Rhodocyclaceae</taxon>
        <taxon>Propionivibrio</taxon>
    </lineage>
</organism>
<dbReference type="GO" id="GO:0003677">
    <property type="term" value="F:DNA binding"/>
    <property type="evidence" value="ECO:0007669"/>
    <property type="project" value="InterPro"/>
</dbReference>
<feature type="region of interest" description="Disordered" evidence="1">
    <location>
        <begin position="37"/>
        <end position="76"/>
    </location>
</feature>
<proteinExistence type="predicted"/>
<name>A0A9D7FF60_9RHOO</name>
<reference evidence="3" key="1">
    <citation type="submission" date="2020-10" db="EMBL/GenBank/DDBJ databases">
        <title>Connecting structure to function with the recovery of over 1000 high-quality activated sludge metagenome-assembled genomes encoding full-length rRNA genes using long-read sequencing.</title>
        <authorList>
            <person name="Singleton C.M."/>
            <person name="Petriglieri F."/>
            <person name="Kristensen J.M."/>
            <person name="Kirkegaard R.H."/>
            <person name="Michaelsen T.Y."/>
            <person name="Andersen M.H."/>
            <person name="Karst S.M."/>
            <person name="Dueholm M.S."/>
            <person name="Nielsen P.H."/>
            <person name="Albertsen M."/>
        </authorList>
    </citation>
    <scope>NUCLEOTIDE SEQUENCE</scope>
    <source>
        <strain evidence="3">EsbW_18-Q3-R4-48_MAXAC.044</strain>
    </source>
</reference>
<evidence type="ECO:0000256" key="1">
    <source>
        <dbReference type="SAM" id="MobiDB-lite"/>
    </source>
</evidence>
<accession>A0A9D7FF60</accession>
<feature type="region of interest" description="Disordered" evidence="1">
    <location>
        <begin position="230"/>
        <end position="261"/>
    </location>
</feature>
<dbReference type="GO" id="GO:0004803">
    <property type="term" value="F:transposase activity"/>
    <property type="evidence" value="ECO:0007669"/>
    <property type="project" value="InterPro"/>
</dbReference>
<evidence type="ECO:0000259" key="2">
    <source>
        <dbReference type="Pfam" id="PF01609"/>
    </source>
</evidence>
<protein>
    <submittedName>
        <fullName evidence="3">Transposase</fullName>
    </submittedName>
</protein>
<dbReference type="EMBL" id="JADJNC010000053">
    <property type="protein sequence ID" value="MBK7424828.1"/>
    <property type="molecule type" value="Genomic_DNA"/>
</dbReference>
<feature type="compositionally biased region" description="Basic and acidic residues" evidence="1">
    <location>
        <begin position="37"/>
        <end position="46"/>
    </location>
</feature>
<dbReference type="Proteomes" id="UP000886602">
    <property type="component" value="Unassembled WGS sequence"/>
</dbReference>
<feature type="compositionally biased region" description="Basic residues" evidence="1">
    <location>
        <begin position="52"/>
        <end position="62"/>
    </location>
</feature>
<dbReference type="AlphaFoldDB" id="A0A9D7FF60"/>
<feature type="domain" description="Transposase IS4-like" evidence="2">
    <location>
        <begin position="96"/>
        <end position="213"/>
    </location>
</feature>
<dbReference type="Pfam" id="PF01609">
    <property type="entry name" value="DDE_Tnp_1"/>
    <property type="match status" value="1"/>
</dbReference>
<comment type="caution">
    <text evidence="3">The sequence shown here is derived from an EMBL/GenBank/DDBJ whole genome shotgun (WGS) entry which is preliminary data.</text>
</comment>
<dbReference type="GO" id="GO:0006313">
    <property type="term" value="P:DNA transposition"/>
    <property type="evidence" value="ECO:0007669"/>
    <property type="project" value="InterPro"/>
</dbReference>
<dbReference type="InterPro" id="IPR002559">
    <property type="entry name" value="Transposase_11"/>
</dbReference>
<gene>
    <name evidence="3" type="ORF">IPJ48_18075</name>
</gene>